<dbReference type="InterPro" id="IPR045861">
    <property type="entry name" value="CorA_cytoplasmic_dom"/>
</dbReference>
<sequence>MQEPPPAHPLLPAYQLTADQAVPLSWHAALTEAPPAGGFLWFDLTEPTPPSLAVLQRHFRLHPLAVEDAIHAHQRAKLETYPGFEFLVAHGVLQTPGGGLGIHELDLFIGEHVVISVRHGSGLPVEEILSRWERVPAAWRADASSLLYVLLDALVDEYGPLVERLETELRTVRRDLTQASGPEEPVLQRIFVLSERIHSAHAVIFPLREVLGALLHAGPPVVSPQEVPYFRDIRDHAVHTLERLELARSQADRAFDIYLALENRRQGASARQLTMVATIFLPLTLVTGFFGQNFSFLIDHVIAGPRAFWTLCIGFELLVAVVTLVLVRRIGARRPLTPAERAALAVMVDR</sequence>
<dbReference type="PANTHER" id="PTHR46494:SF1">
    <property type="entry name" value="CORA FAMILY METAL ION TRANSPORTER (EUROFUNG)"/>
    <property type="match status" value="1"/>
</dbReference>
<dbReference type="Gene3D" id="1.20.58.340">
    <property type="entry name" value="Magnesium transport protein CorA, transmembrane region"/>
    <property type="match status" value="2"/>
</dbReference>
<evidence type="ECO:0000256" key="2">
    <source>
        <dbReference type="ARBA" id="ARBA00009765"/>
    </source>
</evidence>
<dbReference type="CDD" id="cd12822">
    <property type="entry name" value="TmCorA-like"/>
    <property type="match status" value="1"/>
</dbReference>
<dbReference type="GO" id="GO:0050897">
    <property type="term" value="F:cobalt ion binding"/>
    <property type="evidence" value="ECO:0007669"/>
    <property type="project" value="TreeGrafter"/>
</dbReference>
<dbReference type="EMBL" id="BMQL01000040">
    <property type="protein sequence ID" value="GGR27227.1"/>
    <property type="molecule type" value="Genomic_DNA"/>
</dbReference>
<dbReference type="GO" id="GO:0000287">
    <property type="term" value="F:magnesium ion binding"/>
    <property type="evidence" value="ECO:0007669"/>
    <property type="project" value="TreeGrafter"/>
</dbReference>
<dbReference type="RefSeq" id="WP_189092591.1">
    <property type="nucleotide sequence ID" value="NZ_BMQL01000040.1"/>
</dbReference>
<keyword evidence="5 8" id="KW-0812">Transmembrane</keyword>
<evidence type="ECO:0000313" key="9">
    <source>
        <dbReference type="EMBL" id="GGR27227.1"/>
    </source>
</evidence>
<dbReference type="GO" id="GO:0005886">
    <property type="term" value="C:plasma membrane"/>
    <property type="evidence" value="ECO:0007669"/>
    <property type="project" value="UniProtKB-SubCell"/>
</dbReference>
<dbReference type="Pfam" id="PF01544">
    <property type="entry name" value="CorA"/>
    <property type="match status" value="1"/>
</dbReference>
<dbReference type="SUPFAM" id="SSF143865">
    <property type="entry name" value="CorA soluble domain-like"/>
    <property type="match status" value="1"/>
</dbReference>
<dbReference type="GO" id="GO:0015087">
    <property type="term" value="F:cobalt ion transmembrane transporter activity"/>
    <property type="evidence" value="ECO:0007669"/>
    <property type="project" value="TreeGrafter"/>
</dbReference>
<comment type="subcellular location">
    <subcellularLocation>
        <location evidence="1">Cell membrane</location>
        <topology evidence="1">Multi-pass membrane protein</topology>
    </subcellularLocation>
</comment>
<accession>A0A918CKW8</accession>
<dbReference type="AlphaFoldDB" id="A0A918CKW8"/>
<feature type="transmembrane region" description="Helical" evidence="8">
    <location>
        <begin position="273"/>
        <end position="295"/>
    </location>
</feature>
<dbReference type="SUPFAM" id="SSF144083">
    <property type="entry name" value="Magnesium transport protein CorA, transmembrane region"/>
    <property type="match status" value="1"/>
</dbReference>
<dbReference type="InterPro" id="IPR002523">
    <property type="entry name" value="MgTranspt_CorA/ZnTranspt_ZntB"/>
</dbReference>
<organism evidence="9 10">
    <name type="scientific">Deinococcus ruber</name>
    <dbReference type="NCBI Taxonomy" id="1848197"/>
    <lineage>
        <taxon>Bacteria</taxon>
        <taxon>Thermotogati</taxon>
        <taxon>Deinococcota</taxon>
        <taxon>Deinococci</taxon>
        <taxon>Deinococcales</taxon>
        <taxon>Deinococcaceae</taxon>
        <taxon>Deinococcus</taxon>
    </lineage>
</organism>
<evidence type="ECO:0000256" key="6">
    <source>
        <dbReference type="ARBA" id="ARBA00022989"/>
    </source>
</evidence>
<gene>
    <name evidence="9" type="ORF">GCM10008957_43240</name>
</gene>
<dbReference type="Gene3D" id="3.30.460.20">
    <property type="entry name" value="CorA soluble domain-like"/>
    <property type="match status" value="1"/>
</dbReference>
<keyword evidence="6 8" id="KW-1133">Transmembrane helix</keyword>
<keyword evidence="10" id="KW-1185">Reference proteome</keyword>
<evidence type="ECO:0000256" key="3">
    <source>
        <dbReference type="ARBA" id="ARBA00022448"/>
    </source>
</evidence>
<protein>
    <submittedName>
        <fullName evidence="9">Cation transporter</fullName>
    </submittedName>
</protein>
<proteinExistence type="inferred from homology"/>
<evidence type="ECO:0000313" key="10">
    <source>
        <dbReference type="Proteomes" id="UP000603865"/>
    </source>
</evidence>
<keyword evidence="3" id="KW-0813">Transport</keyword>
<reference evidence="9" key="2">
    <citation type="submission" date="2020-09" db="EMBL/GenBank/DDBJ databases">
        <authorList>
            <person name="Sun Q."/>
            <person name="Ohkuma M."/>
        </authorList>
    </citation>
    <scope>NUCLEOTIDE SEQUENCE</scope>
    <source>
        <strain evidence="9">JCM 31311</strain>
    </source>
</reference>
<keyword evidence="7 8" id="KW-0472">Membrane</keyword>
<evidence type="ECO:0000256" key="1">
    <source>
        <dbReference type="ARBA" id="ARBA00004651"/>
    </source>
</evidence>
<evidence type="ECO:0000256" key="5">
    <source>
        <dbReference type="ARBA" id="ARBA00022692"/>
    </source>
</evidence>
<dbReference type="GO" id="GO:0015095">
    <property type="term" value="F:magnesium ion transmembrane transporter activity"/>
    <property type="evidence" value="ECO:0007669"/>
    <property type="project" value="TreeGrafter"/>
</dbReference>
<feature type="transmembrane region" description="Helical" evidence="8">
    <location>
        <begin position="307"/>
        <end position="327"/>
    </location>
</feature>
<dbReference type="InterPro" id="IPR045863">
    <property type="entry name" value="CorA_TM1_TM2"/>
</dbReference>
<reference evidence="9" key="1">
    <citation type="journal article" date="2014" name="Int. J. Syst. Evol. Microbiol.">
        <title>Complete genome sequence of Corynebacterium casei LMG S-19264T (=DSM 44701T), isolated from a smear-ripened cheese.</title>
        <authorList>
            <consortium name="US DOE Joint Genome Institute (JGI-PGF)"/>
            <person name="Walter F."/>
            <person name="Albersmeier A."/>
            <person name="Kalinowski J."/>
            <person name="Ruckert C."/>
        </authorList>
    </citation>
    <scope>NUCLEOTIDE SEQUENCE</scope>
    <source>
        <strain evidence="9">JCM 31311</strain>
    </source>
</reference>
<dbReference type="PANTHER" id="PTHR46494">
    <property type="entry name" value="CORA FAMILY METAL ION TRANSPORTER (EUROFUNG)"/>
    <property type="match status" value="1"/>
</dbReference>
<comment type="similarity">
    <text evidence="2">Belongs to the CorA metal ion transporter (MIT) (TC 1.A.35) family.</text>
</comment>
<evidence type="ECO:0000256" key="4">
    <source>
        <dbReference type="ARBA" id="ARBA00022475"/>
    </source>
</evidence>
<evidence type="ECO:0000256" key="7">
    <source>
        <dbReference type="ARBA" id="ARBA00023136"/>
    </source>
</evidence>
<evidence type="ECO:0000256" key="8">
    <source>
        <dbReference type="SAM" id="Phobius"/>
    </source>
</evidence>
<keyword evidence="4" id="KW-1003">Cell membrane</keyword>
<dbReference type="Proteomes" id="UP000603865">
    <property type="component" value="Unassembled WGS sequence"/>
</dbReference>
<comment type="caution">
    <text evidence="9">The sequence shown here is derived from an EMBL/GenBank/DDBJ whole genome shotgun (WGS) entry which is preliminary data.</text>
</comment>
<name>A0A918CKW8_9DEIO</name>